<dbReference type="PANTHER" id="PTHR30302:SF1">
    <property type="entry name" value="HYDROGENASE 2 MATURATION PROTEASE"/>
    <property type="match status" value="1"/>
</dbReference>
<accession>A0A927ZSQ9</accession>
<dbReference type="Gene3D" id="3.40.50.1450">
    <property type="entry name" value="HybD-like"/>
    <property type="match status" value="1"/>
</dbReference>
<dbReference type="Proteomes" id="UP000768462">
    <property type="component" value="Unassembled WGS sequence"/>
</dbReference>
<dbReference type="PRINTS" id="PR00446">
    <property type="entry name" value="HYDRGNUPTAKE"/>
</dbReference>
<evidence type="ECO:0000256" key="2">
    <source>
        <dbReference type="ARBA" id="ARBA00022670"/>
    </source>
</evidence>
<evidence type="ECO:0000256" key="1">
    <source>
        <dbReference type="ARBA" id="ARBA00006814"/>
    </source>
</evidence>
<dbReference type="GO" id="GO:0004190">
    <property type="term" value="F:aspartic-type endopeptidase activity"/>
    <property type="evidence" value="ECO:0007669"/>
    <property type="project" value="UniProtKB-KW"/>
</dbReference>
<protein>
    <submittedName>
        <fullName evidence="5">Hydrogenase maturation protease</fullName>
    </submittedName>
</protein>
<dbReference type="NCBIfam" id="TIGR00072">
    <property type="entry name" value="hydrog_prot"/>
    <property type="match status" value="1"/>
</dbReference>
<keyword evidence="2 5" id="KW-0645">Protease</keyword>
<name>A0A927ZSQ9_9CLOT</name>
<dbReference type="Pfam" id="PF01750">
    <property type="entry name" value="HycI"/>
    <property type="match status" value="1"/>
</dbReference>
<dbReference type="GO" id="GO:0016485">
    <property type="term" value="P:protein processing"/>
    <property type="evidence" value="ECO:0007669"/>
    <property type="project" value="TreeGrafter"/>
</dbReference>
<keyword evidence="3" id="KW-0064">Aspartyl protease</keyword>
<dbReference type="PANTHER" id="PTHR30302">
    <property type="entry name" value="HYDROGENASE 1 MATURATION PROTEASE"/>
    <property type="match status" value="1"/>
</dbReference>
<dbReference type="AlphaFoldDB" id="A0A927ZSQ9"/>
<gene>
    <name evidence="5" type="ORF">E7215_03075</name>
</gene>
<comment type="similarity">
    <text evidence="1">Belongs to the peptidase A31 family.</text>
</comment>
<dbReference type="CDD" id="cd00518">
    <property type="entry name" value="H2MP"/>
    <property type="match status" value="1"/>
</dbReference>
<evidence type="ECO:0000313" key="5">
    <source>
        <dbReference type="EMBL" id="MBE6059143.1"/>
    </source>
</evidence>
<dbReference type="GO" id="GO:0008047">
    <property type="term" value="F:enzyme activator activity"/>
    <property type="evidence" value="ECO:0007669"/>
    <property type="project" value="InterPro"/>
</dbReference>
<dbReference type="EMBL" id="SVCM01000035">
    <property type="protein sequence ID" value="MBE6059143.1"/>
    <property type="molecule type" value="Genomic_DNA"/>
</dbReference>
<dbReference type="SUPFAM" id="SSF53163">
    <property type="entry name" value="HybD-like"/>
    <property type="match status" value="1"/>
</dbReference>
<evidence type="ECO:0000256" key="3">
    <source>
        <dbReference type="ARBA" id="ARBA00022750"/>
    </source>
</evidence>
<reference evidence="5" key="1">
    <citation type="submission" date="2019-04" db="EMBL/GenBank/DDBJ databases">
        <title>Evolution of Biomass-Degrading Anaerobic Consortia Revealed by Metagenomics.</title>
        <authorList>
            <person name="Peng X."/>
        </authorList>
    </citation>
    <scope>NUCLEOTIDE SEQUENCE</scope>
    <source>
        <strain evidence="5">SIG254</strain>
    </source>
</reference>
<evidence type="ECO:0000313" key="6">
    <source>
        <dbReference type="Proteomes" id="UP000768462"/>
    </source>
</evidence>
<evidence type="ECO:0000256" key="4">
    <source>
        <dbReference type="ARBA" id="ARBA00022801"/>
    </source>
</evidence>
<keyword evidence="4" id="KW-0378">Hydrolase</keyword>
<proteinExistence type="inferred from homology"/>
<dbReference type="InterPro" id="IPR023430">
    <property type="entry name" value="Pept_HybD-like_dom_sf"/>
</dbReference>
<comment type="caution">
    <text evidence="5">The sequence shown here is derived from an EMBL/GenBank/DDBJ whole genome shotgun (WGS) entry which is preliminary data.</text>
</comment>
<organism evidence="5 6">
    <name type="scientific">Clostridium sulfidigenes</name>
    <dbReference type="NCBI Taxonomy" id="318464"/>
    <lineage>
        <taxon>Bacteria</taxon>
        <taxon>Bacillati</taxon>
        <taxon>Bacillota</taxon>
        <taxon>Clostridia</taxon>
        <taxon>Eubacteriales</taxon>
        <taxon>Clostridiaceae</taxon>
        <taxon>Clostridium</taxon>
    </lineage>
</organism>
<sequence length="153" mass="17583">MIKIFAIGNIILGDDGIGVKVMEFIGARLESYSKEVKVLIVGIDYIYCLNEINKEDTVILVDSTYFGIQPGRVSVLNLKECDKFISPCRDMHSENLLRVLREEYREIHGYLVGIEVEKVNYSLELSNTLKDNFYEITKKVFREIKRIIGDINA</sequence>
<dbReference type="InterPro" id="IPR000671">
    <property type="entry name" value="Peptidase_A31"/>
</dbReference>